<proteinExistence type="predicted"/>
<sequence>MNKKAVITISSQQNNVEDSRIEVVSPGEFYKDKEAYCAEYDETEISGMEGTRTTLRVAPEKFTLLRVGTTNAEMNFQKNGNALTIYNTPYGVIEMKIETLDLKINVGESGGDILVNYNLIISGEKPQNTILKVNIKA</sequence>
<comment type="caution">
    <text evidence="1">The sequence shown here is derived from an EMBL/GenBank/DDBJ whole genome shotgun (WGS) entry which is preliminary data.</text>
</comment>
<dbReference type="Proteomes" id="UP001623661">
    <property type="component" value="Unassembled WGS sequence"/>
</dbReference>
<evidence type="ECO:0000313" key="2">
    <source>
        <dbReference type="Proteomes" id="UP001623661"/>
    </source>
</evidence>
<keyword evidence="2" id="KW-1185">Reference proteome</keyword>
<dbReference type="InterPro" id="IPR015231">
    <property type="entry name" value="DUF1934"/>
</dbReference>
<gene>
    <name evidence="1" type="ORF">ACJDUH_03590</name>
</gene>
<dbReference type="EMBL" id="JBJHZY010000001">
    <property type="protein sequence ID" value="MFL0267176.1"/>
    <property type="molecule type" value="Genomic_DNA"/>
</dbReference>
<accession>A0ABW8TRM6</accession>
<dbReference type="SUPFAM" id="SSF50814">
    <property type="entry name" value="Lipocalins"/>
    <property type="match status" value="1"/>
</dbReference>
<dbReference type="RefSeq" id="WP_406763784.1">
    <property type="nucleotide sequence ID" value="NZ_JBJHZY010000001.1"/>
</dbReference>
<evidence type="ECO:0000313" key="1">
    <source>
        <dbReference type="EMBL" id="MFL0267176.1"/>
    </source>
</evidence>
<reference evidence="1 2" key="1">
    <citation type="submission" date="2024-11" db="EMBL/GenBank/DDBJ databases">
        <authorList>
            <person name="Heng Y.C."/>
            <person name="Lim A.C.H."/>
            <person name="Lee J.K.Y."/>
            <person name="Kittelmann S."/>
        </authorList>
    </citation>
    <scope>NUCLEOTIDE SEQUENCE [LARGE SCALE GENOMIC DNA]</scope>
    <source>
        <strain evidence="1 2">WILCCON 0202</strain>
    </source>
</reference>
<dbReference type="Gene3D" id="2.40.128.20">
    <property type="match status" value="1"/>
</dbReference>
<protein>
    <submittedName>
        <fullName evidence="1">DUF1934 domain-containing protein</fullName>
    </submittedName>
</protein>
<organism evidence="1 2">
    <name type="scientific">Candidatus Clostridium radicumherbarum</name>
    <dbReference type="NCBI Taxonomy" id="3381662"/>
    <lineage>
        <taxon>Bacteria</taxon>
        <taxon>Bacillati</taxon>
        <taxon>Bacillota</taxon>
        <taxon>Clostridia</taxon>
        <taxon>Eubacteriales</taxon>
        <taxon>Clostridiaceae</taxon>
        <taxon>Clostridium</taxon>
    </lineage>
</organism>
<dbReference type="Pfam" id="PF09148">
    <property type="entry name" value="DUF1934"/>
    <property type="match status" value="1"/>
</dbReference>
<dbReference type="InterPro" id="IPR012674">
    <property type="entry name" value="Calycin"/>
</dbReference>
<name>A0ABW8TRM6_9CLOT</name>